<evidence type="ECO:0000313" key="2">
    <source>
        <dbReference type="EMBL" id="GBP57298.1"/>
    </source>
</evidence>
<dbReference type="OrthoDB" id="10017160at2759"/>
<evidence type="ECO:0000256" key="1">
    <source>
        <dbReference type="SAM" id="MobiDB-lite"/>
    </source>
</evidence>
<organism evidence="2 3">
    <name type="scientific">Eumeta variegata</name>
    <name type="common">Bagworm moth</name>
    <name type="synonym">Eumeta japonica</name>
    <dbReference type="NCBI Taxonomy" id="151549"/>
    <lineage>
        <taxon>Eukaryota</taxon>
        <taxon>Metazoa</taxon>
        <taxon>Ecdysozoa</taxon>
        <taxon>Arthropoda</taxon>
        <taxon>Hexapoda</taxon>
        <taxon>Insecta</taxon>
        <taxon>Pterygota</taxon>
        <taxon>Neoptera</taxon>
        <taxon>Endopterygota</taxon>
        <taxon>Lepidoptera</taxon>
        <taxon>Glossata</taxon>
        <taxon>Ditrysia</taxon>
        <taxon>Tineoidea</taxon>
        <taxon>Psychidae</taxon>
        <taxon>Oiketicinae</taxon>
        <taxon>Eumeta</taxon>
    </lineage>
</organism>
<keyword evidence="3" id="KW-1185">Reference proteome</keyword>
<feature type="region of interest" description="Disordered" evidence="1">
    <location>
        <begin position="1"/>
        <end position="41"/>
    </location>
</feature>
<reference evidence="2 3" key="1">
    <citation type="journal article" date="2019" name="Commun. Biol.">
        <title>The bagworm genome reveals a unique fibroin gene that provides high tensile strength.</title>
        <authorList>
            <person name="Kono N."/>
            <person name="Nakamura H."/>
            <person name="Ohtoshi R."/>
            <person name="Tomita M."/>
            <person name="Numata K."/>
            <person name="Arakawa K."/>
        </authorList>
    </citation>
    <scope>NUCLEOTIDE SEQUENCE [LARGE SCALE GENOMIC DNA]</scope>
</reference>
<dbReference type="Proteomes" id="UP000299102">
    <property type="component" value="Unassembled WGS sequence"/>
</dbReference>
<dbReference type="AlphaFoldDB" id="A0A4C1X0L6"/>
<proteinExistence type="predicted"/>
<gene>
    <name evidence="2" type="ORF">EVAR_39937_1</name>
</gene>
<dbReference type="EMBL" id="BGZK01000713">
    <property type="protein sequence ID" value="GBP57298.1"/>
    <property type="molecule type" value="Genomic_DNA"/>
</dbReference>
<sequence>MNHDSSLDESDCSSEEAAHSQRNDDQSDTSEDLREGCPSTATTEDNISAVLLIIETYKGVIYQQIRTSSVVQICCSVVIPKKVGPSFIRFKKRATNLVWNIVTGDEIWIYCYDPKTKQQSTVRVYRDEPKPTSDVRAKCL</sequence>
<accession>A0A4C1X0L6</accession>
<name>A0A4C1X0L6_EUMVA</name>
<comment type="caution">
    <text evidence="2">The sequence shown here is derived from an EMBL/GenBank/DDBJ whole genome shotgun (WGS) entry which is preliminary data.</text>
</comment>
<protein>
    <submittedName>
        <fullName evidence="2">Uncharacterized protein</fullName>
    </submittedName>
</protein>
<feature type="compositionally biased region" description="Basic and acidic residues" evidence="1">
    <location>
        <begin position="16"/>
        <end position="35"/>
    </location>
</feature>
<evidence type="ECO:0000313" key="3">
    <source>
        <dbReference type="Proteomes" id="UP000299102"/>
    </source>
</evidence>